<evidence type="ECO:0000313" key="1">
    <source>
        <dbReference type="EMBL" id="JAD51713.1"/>
    </source>
</evidence>
<name>A0A0A9APC4_ARUDO</name>
<organism evidence="1">
    <name type="scientific">Arundo donax</name>
    <name type="common">Giant reed</name>
    <name type="synonym">Donax arundinaceus</name>
    <dbReference type="NCBI Taxonomy" id="35708"/>
    <lineage>
        <taxon>Eukaryota</taxon>
        <taxon>Viridiplantae</taxon>
        <taxon>Streptophyta</taxon>
        <taxon>Embryophyta</taxon>
        <taxon>Tracheophyta</taxon>
        <taxon>Spermatophyta</taxon>
        <taxon>Magnoliopsida</taxon>
        <taxon>Liliopsida</taxon>
        <taxon>Poales</taxon>
        <taxon>Poaceae</taxon>
        <taxon>PACMAD clade</taxon>
        <taxon>Arundinoideae</taxon>
        <taxon>Arundineae</taxon>
        <taxon>Arundo</taxon>
    </lineage>
</organism>
<reference evidence="1" key="2">
    <citation type="journal article" date="2015" name="Data Brief">
        <title>Shoot transcriptome of the giant reed, Arundo donax.</title>
        <authorList>
            <person name="Barrero R.A."/>
            <person name="Guerrero F.D."/>
            <person name="Moolhuijzen P."/>
            <person name="Goolsby J.A."/>
            <person name="Tidwell J."/>
            <person name="Bellgard S.E."/>
            <person name="Bellgard M.I."/>
        </authorList>
    </citation>
    <scope>NUCLEOTIDE SEQUENCE</scope>
    <source>
        <tissue evidence="1">Shoot tissue taken approximately 20 cm above the soil surface</tissue>
    </source>
</reference>
<sequence>MRMGTGSRACRLSGI</sequence>
<protein>
    <submittedName>
        <fullName evidence="1">Uncharacterized protein</fullName>
    </submittedName>
</protein>
<proteinExistence type="predicted"/>
<accession>A0A0A9APC4</accession>
<reference evidence="1" key="1">
    <citation type="submission" date="2014-09" db="EMBL/GenBank/DDBJ databases">
        <authorList>
            <person name="Magalhaes I.L.F."/>
            <person name="Oliveira U."/>
            <person name="Santos F.R."/>
            <person name="Vidigal T.H.D.A."/>
            <person name="Brescovit A.D."/>
            <person name="Santos A.J."/>
        </authorList>
    </citation>
    <scope>NUCLEOTIDE SEQUENCE</scope>
    <source>
        <tissue evidence="1">Shoot tissue taken approximately 20 cm above the soil surface</tissue>
    </source>
</reference>
<dbReference type="EMBL" id="GBRH01246182">
    <property type="protein sequence ID" value="JAD51713.1"/>
    <property type="molecule type" value="Transcribed_RNA"/>
</dbReference>